<dbReference type="EC" id="1.1.1.381" evidence="5"/>
<evidence type="ECO:0000256" key="1">
    <source>
        <dbReference type="ARBA" id="ARBA00006484"/>
    </source>
</evidence>
<comment type="caution">
    <text evidence="13">The sequence shown here is derived from an EMBL/GenBank/DDBJ whole genome shotgun (WGS) entry which is preliminary data.</text>
</comment>
<dbReference type="InterPro" id="IPR002347">
    <property type="entry name" value="SDR_fam"/>
</dbReference>
<dbReference type="InterPro" id="IPR036291">
    <property type="entry name" value="NAD(P)-bd_dom_sf"/>
</dbReference>
<dbReference type="InterPro" id="IPR020904">
    <property type="entry name" value="Sc_DH/Rdtase_CS"/>
</dbReference>
<dbReference type="RefSeq" id="WP_116177185.1">
    <property type="nucleotide sequence ID" value="NZ_CP144375.1"/>
</dbReference>
<dbReference type="AlphaFoldDB" id="A0A3E0HEY1"/>
<evidence type="ECO:0000256" key="4">
    <source>
        <dbReference type="ARBA" id="ARBA00044050"/>
    </source>
</evidence>
<evidence type="ECO:0000256" key="10">
    <source>
        <dbReference type="ARBA" id="ARBA00047274"/>
    </source>
</evidence>
<evidence type="ECO:0000256" key="11">
    <source>
        <dbReference type="RuleBase" id="RU000363"/>
    </source>
</evidence>
<organism evidence="13 14">
    <name type="scientific">Kutzneria buriramensis</name>
    <dbReference type="NCBI Taxonomy" id="1045776"/>
    <lineage>
        <taxon>Bacteria</taxon>
        <taxon>Bacillati</taxon>
        <taxon>Actinomycetota</taxon>
        <taxon>Actinomycetes</taxon>
        <taxon>Pseudonocardiales</taxon>
        <taxon>Pseudonocardiaceae</taxon>
        <taxon>Kutzneria</taxon>
    </lineage>
</organism>
<evidence type="ECO:0000256" key="2">
    <source>
        <dbReference type="ARBA" id="ARBA00023002"/>
    </source>
</evidence>
<comment type="catalytic activity">
    <reaction evidence="10">
        <text>3-hydroxypropanoate + NADP(+) = 3-oxopropanoate + NADPH + H(+)</text>
        <dbReference type="Rhea" id="RHEA:26438"/>
        <dbReference type="ChEBI" id="CHEBI:15378"/>
        <dbReference type="ChEBI" id="CHEBI:16510"/>
        <dbReference type="ChEBI" id="CHEBI:33190"/>
        <dbReference type="ChEBI" id="CHEBI:57783"/>
        <dbReference type="ChEBI" id="CHEBI:58349"/>
        <dbReference type="EC" id="1.1.1.298"/>
    </reaction>
</comment>
<dbReference type="Proteomes" id="UP000256269">
    <property type="component" value="Unassembled WGS sequence"/>
</dbReference>
<evidence type="ECO:0000256" key="8">
    <source>
        <dbReference type="ARBA" id="ARBA00044349"/>
    </source>
</evidence>
<keyword evidence="14" id="KW-1185">Reference proteome</keyword>
<dbReference type="SMART" id="SM00822">
    <property type="entry name" value="PKS_KR"/>
    <property type="match status" value="1"/>
</dbReference>
<evidence type="ECO:0000256" key="6">
    <source>
        <dbReference type="ARBA" id="ARBA00044065"/>
    </source>
</evidence>
<evidence type="ECO:0000259" key="12">
    <source>
        <dbReference type="SMART" id="SM00822"/>
    </source>
</evidence>
<comment type="catalytic activity">
    <reaction evidence="3">
        <text>L-allo-threonine + NADP(+) = aminoacetone + CO2 + NADPH</text>
        <dbReference type="Rhea" id="RHEA:43524"/>
        <dbReference type="ChEBI" id="CHEBI:16526"/>
        <dbReference type="ChEBI" id="CHEBI:57783"/>
        <dbReference type="ChEBI" id="CHEBI:58320"/>
        <dbReference type="ChEBI" id="CHEBI:58349"/>
        <dbReference type="ChEBI" id="CHEBI:58585"/>
        <dbReference type="EC" id="1.1.1.381"/>
    </reaction>
</comment>
<dbReference type="Gene3D" id="3.40.50.720">
    <property type="entry name" value="NAD(P)-binding Rossmann-like Domain"/>
    <property type="match status" value="1"/>
</dbReference>
<dbReference type="PANTHER" id="PTHR43086:SF3">
    <property type="entry name" value="NADP-DEPENDENT 3-HYDROXY ACID DEHYDROGENASE YDFG"/>
    <property type="match status" value="1"/>
</dbReference>
<sequence length="263" mass="27689">MKATYRSALVTGASGGIGEIFARQLAAVGCDLVLVARRAEPMEKLAAGLAERHGVHVEVIAADLTVDGDLERVARRLADPERPIELLVNNAGAGSRPPRPFHQQDPAGEEVKVALNVIAPLRLTRAALPGMVARDHGGVLTVSSIAAYWPQPHGATYAATKAFLSSFGDTLACELAGTNVHVTTVVPGFTKRGNGVAKGGPKSFTLPEFAWLEREDVAAQGLAAVHAGVPICIPGATYQAALGLTRLLPRSVLRDLFRRVWGS</sequence>
<keyword evidence="2" id="KW-0560">Oxidoreductase</keyword>
<accession>A0A3E0HEY1</accession>
<comment type="similarity">
    <text evidence="1 11">Belongs to the short-chain dehydrogenases/reductases (SDR) family.</text>
</comment>
<protein>
    <recommendedName>
        <fullName evidence="6">NADP-dependent 3-hydroxy acid dehydrogenase YdfG</fullName>
        <ecNumber evidence="4">1.1.1.298</ecNumber>
        <ecNumber evidence="5">1.1.1.381</ecNumber>
    </recommendedName>
    <alternativeName>
        <fullName evidence="8">L-allo-threonine dehydrogenase</fullName>
    </alternativeName>
    <alternativeName>
        <fullName evidence="7">Malonic semialdehyde reductase</fullName>
    </alternativeName>
</protein>
<dbReference type="InterPro" id="IPR057326">
    <property type="entry name" value="KR_dom"/>
</dbReference>
<gene>
    <name evidence="13" type="ORF">BCF44_109303</name>
</gene>
<evidence type="ECO:0000256" key="3">
    <source>
        <dbReference type="ARBA" id="ARBA00043812"/>
    </source>
</evidence>
<dbReference type="EC" id="1.1.1.298" evidence="4"/>
<evidence type="ECO:0000256" key="7">
    <source>
        <dbReference type="ARBA" id="ARBA00044271"/>
    </source>
</evidence>
<dbReference type="GO" id="GO:0035527">
    <property type="term" value="F:3-hydroxypropionate dehydrogenase (NADP+) activity"/>
    <property type="evidence" value="ECO:0007669"/>
    <property type="project" value="UniProtKB-EC"/>
</dbReference>
<evidence type="ECO:0000313" key="14">
    <source>
        <dbReference type="Proteomes" id="UP000256269"/>
    </source>
</evidence>
<evidence type="ECO:0000313" key="13">
    <source>
        <dbReference type="EMBL" id="REH43760.1"/>
    </source>
</evidence>
<dbReference type="PRINTS" id="PR00081">
    <property type="entry name" value="GDHRDH"/>
</dbReference>
<proteinExistence type="inferred from homology"/>
<comment type="function">
    <text evidence="9">NADP-dependent dehydrogenase with broad substrate specificity acting on 3-hydroxy acids. Catalyzes the NADP-dependent oxidation of L-allo-threonine to L-2-amino-3-keto-butyrate, which is spontaneously decarboxylated into aminoacetone. Also acts on D-threonine, L-serine, D-serine, D-3-hydroxyisobutyrate, L-3-hydroxyisobutyrate, D-glycerate and L-glycerate. Able to catalyze the reduction of the malonic semialdehyde to 3-hydroxypropionic acid. YdfG is apparently supplementing RutE, the presumed malonic semialdehyde reductase involved in pyrimidine degradation since both are able to detoxify malonic semialdehyde.</text>
</comment>
<evidence type="ECO:0000256" key="5">
    <source>
        <dbReference type="ARBA" id="ARBA00044059"/>
    </source>
</evidence>
<dbReference type="PANTHER" id="PTHR43086">
    <property type="entry name" value="VERY-LONG-CHAIN 3-OXOOACYL-COA REDUCTASE"/>
    <property type="match status" value="1"/>
</dbReference>
<dbReference type="PROSITE" id="PS00061">
    <property type="entry name" value="ADH_SHORT"/>
    <property type="match status" value="1"/>
</dbReference>
<dbReference type="Pfam" id="PF00106">
    <property type="entry name" value="adh_short"/>
    <property type="match status" value="1"/>
</dbReference>
<dbReference type="SUPFAM" id="SSF51735">
    <property type="entry name" value="NAD(P)-binding Rossmann-fold domains"/>
    <property type="match status" value="1"/>
</dbReference>
<name>A0A3E0HEY1_9PSEU</name>
<feature type="domain" description="Ketoreductase" evidence="12">
    <location>
        <begin position="6"/>
        <end position="199"/>
    </location>
</feature>
<reference evidence="13 14" key="1">
    <citation type="submission" date="2018-08" db="EMBL/GenBank/DDBJ databases">
        <title>Genomic Encyclopedia of Archaeal and Bacterial Type Strains, Phase II (KMG-II): from individual species to whole genera.</title>
        <authorList>
            <person name="Goeker M."/>
        </authorList>
    </citation>
    <scope>NUCLEOTIDE SEQUENCE [LARGE SCALE GENOMIC DNA]</scope>
    <source>
        <strain evidence="13 14">DSM 45791</strain>
    </source>
</reference>
<dbReference type="PRINTS" id="PR00080">
    <property type="entry name" value="SDRFAMILY"/>
</dbReference>
<dbReference type="EMBL" id="QUNO01000009">
    <property type="protein sequence ID" value="REH43760.1"/>
    <property type="molecule type" value="Genomic_DNA"/>
</dbReference>
<dbReference type="OrthoDB" id="9797538at2"/>
<evidence type="ECO:0000256" key="9">
    <source>
        <dbReference type="ARBA" id="ARBA00045650"/>
    </source>
</evidence>
<dbReference type="PIRSF" id="PIRSF000126">
    <property type="entry name" value="11-beta-HSD1"/>
    <property type="match status" value="1"/>
</dbReference>